<evidence type="ECO:0000313" key="18">
    <source>
        <dbReference type="EMBL" id="TRY63990.1"/>
    </source>
</evidence>
<comment type="catalytic activity">
    <reaction evidence="13">
        <text>(R)-lactate + 2 Fe(III)-[cytochrome c] = 2 Fe(II)-[cytochrome c] + pyruvate + 2 H(+)</text>
        <dbReference type="Rhea" id="RHEA:13521"/>
        <dbReference type="Rhea" id="RHEA-COMP:10350"/>
        <dbReference type="Rhea" id="RHEA-COMP:14399"/>
        <dbReference type="ChEBI" id="CHEBI:15361"/>
        <dbReference type="ChEBI" id="CHEBI:15378"/>
        <dbReference type="ChEBI" id="CHEBI:16004"/>
        <dbReference type="ChEBI" id="CHEBI:29033"/>
        <dbReference type="ChEBI" id="CHEBI:29034"/>
        <dbReference type="EC" id="1.1.2.4"/>
    </reaction>
    <physiologicalReaction direction="left-to-right" evidence="13">
        <dbReference type="Rhea" id="RHEA:13522"/>
    </physiologicalReaction>
</comment>
<dbReference type="EC" id="1.1.2.4" evidence="12"/>
<evidence type="ECO:0000256" key="10">
    <source>
        <dbReference type="ARBA" id="ARBA00023128"/>
    </source>
</evidence>
<dbReference type="EMBL" id="VCGU01000458">
    <property type="protein sequence ID" value="TRY63990.1"/>
    <property type="molecule type" value="Genomic_DNA"/>
</dbReference>
<evidence type="ECO:0000256" key="11">
    <source>
        <dbReference type="ARBA" id="ARBA00023140"/>
    </source>
</evidence>
<dbReference type="InterPro" id="IPR004113">
    <property type="entry name" value="FAD-bd_oxidored_4_C"/>
</dbReference>
<feature type="domain" description="FAD-binding PCMH-type" evidence="17">
    <location>
        <begin position="76"/>
        <end position="256"/>
    </location>
</feature>
<gene>
    <name evidence="18" type="ORF">TCAL_02076</name>
</gene>
<evidence type="ECO:0000256" key="7">
    <source>
        <dbReference type="ARBA" id="ARBA00022946"/>
    </source>
</evidence>
<dbReference type="GO" id="GO:1903457">
    <property type="term" value="P:lactate catabolic process"/>
    <property type="evidence" value="ECO:0007669"/>
    <property type="project" value="TreeGrafter"/>
</dbReference>
<dbReference type="InterPro" id="IPR016166">
    <property type="entry name" value="FAD-bd_PCMH"/>
</dbReference>
<dbReference type="Gene3D" id="3.30.465.10">
    <property type="match status" value="2"/>
</dbReference>
<evidence type="ECO:0000256" key="8">
    <source>
        <dbReference type="ARBA" id="ARBA00022990"/>
    </source>
</evidence>
<evidence type="ECO:0000256" key="4">
    <source>
        <dbReference type="ARBA" id="ARBA00008000"/>
    </source>
</evidence>
<dbReference type="PANTHER" id="PTHR11748:SF111">
    <property type="entry name" value="D-LACTATE DEHYDROGENASE, MITOCHONDRIAL-RELATED"/>
    <property type="match status" value="1"/>
</dbReference>
<evidence type="ECO:0000313" key="19">
    <source>
        <dbReference type="Proteomes" id="UP000318571"/>
    </source>
</evidence>
<dbReference type="FunFam" id="1.10.45.10:FF:000001">
    <property type="entry name" value="D-lactate dehydrogenase mitochondrial"/>
    <property type="match status" value="2"/>
</dbReference>
<evidence type="ECO:0000256" key="2">
    <source>
        <dbReference type="ARBA" id="ARBA00004173"/>
    </source>
</evidence>
<comment type="subunit">
    <text evidence="15">Interacts with CSRP3.</text>
</comment>
<dbReference type="OMA" id="PLRMRYG"/>
<sequence length="1067" mass="115357">MMFANPRFVHKAFHRTWNSASVKRLSIQNHPVKFVPITESRAESLKTQLASIIGEKHVSRAEIIRSQHGQDEGPDHGLIPDLVAFPGDVGEVSEICRLCHKDGVPIVPFGTGTGLESGISAIHGGISVDVTRMNRILDYHPEDFDVVVEPGVTREALNHHLKDDGLWFPVDPGANASICGMCATGASGTNAVRYGTIKENCLNLEVVLADGRILHTGGKDKRPKKSSAGYNLTNLFVGSEGTLGIITKATVRLQAQPEAVAAAVVCFSDIQSAVDTVVMTLQCSMPMARIELLDTLAIKACNAYNNLELKETPTLFLEFHSSEAGLEYQTQTVEEIAKGNGGSDFQFATKTEDRNRLWRARHKMHYSGLNLRPGCRMVTTDVCVPISRLPEIIKITREDVDKSGITAPLLGHVGDGNFHVYLLFDPNDPEEYKTCKELANRMAIRALEMGGTCTGEHGIGTGKKNLLHAQYGDVGIDAMWGIKNFFDPTGIMNPGKVVNIATEHSKLRLKSKIMTRPTCLALALKTQLPVVSSGAKIVPFISKSVPRSQDPIHSIQLEVKPMLSAGIRISGGVSRWGRQLQQQSRSLQKSAAPGTLANLKRLTESDTETLKTSMVSVVGEKNVSLAEAVRSQHGQDEGPDKGMNPDVVVSPGSTEEVSEICKLCFADNIPIIPFGTGTGLEAGISAIYGGVCVDLSRMDKIVDYHPEDFDVIVQPGITRESLNHHIKDDGLWFPVDPGANASICGMCATGASGTNAVRYGTVKENCLNLEVVLPDGRIMYTGGKGKRPRKSSAGYNLTNLFVGSEGTLGLITSATMRLHAQPEAVAAAVVSFPDVQSAVDTVVMILQCSLPMARMELLDTLAIKSCNAYSNLTLKEEPTLFLEFHSSEAGLEYQTSSVAELAHGNGGSDFQWATKTEDRNRLWTARHKLYYAGLGLRPGCRSVTTDVCVPISALPEMIASTREDIDKSGVTGPILGHVGDGNFHVFLLFDPEKPEEYKACKEISHRMAFRALELGGTCTGEHGIGTGKIGLLQSQMGDVGIDTMWAIKNAFDPKGIMNPGKMLPARN</sequence>
<evidence type="ECO:0000256" key="9">
    <source>
        <dbReference type="ARBA" id="ARBA00023002"/>
    </source>
</evidence>
<evidence type="ECO:0000256" key="3">
    <source>
        <dbReference type="ARBA" id="ARBA00004275"/>
    </source>
</evidence>
<comment type="similarity">
    <text evidence="4">Belongs to the FAD-binding oxidoreductase/transferase type 4 family.</text>
</comment>
<keyword evidence="11" id="KW-0576">Peroxisome</keyword>
<dbReference type="InterPro" id="IPR016171">
    <property type="entry name" value="Vanillyl_alc_oxidase_C-sub2"/>
</dbReference>
<protein>
    <recommendedName>
        <fullName evidence="16">Probable D-lactate dehydrogenase, mitochondrial</fullName>
        <ecNumber evidence="12">1.1.2.4</ecNumber>
    </recommendedName>
</protein>
<keyword evidence="19" id="KW-1185">Reference proteome</keyword>
<dbReference type="Gene3D" id="3.30.70.2740">
    <property type="match status" value="2"/>
</dbReference>
<name>A0A553NEY0_TIGCA</name>
<dbReference type="PROSITE" id="PS51387">
    <property type="entry name" value="FAD_PCMH"/>
    <property type="match status" value="2"/>
</dbReference>
<dbReference type="FunFam" id="3.30.70.2740:FF:000001">
    <property type="entry name" value="D-lactate dehydrogenase mitochondrial"/>
    <property type="match status" value="2"/>
</dbReference>
<dbReference type="SUPFAM" id="SSF56176">
    <property type="entry name" value="FAD-binding/transporter-associated domain-like"/>
    <property type="match status" value="2"/>
</dbReference>
<dbReference type="GO" id="GO:0005739">
    <property type="term" value="C:mitochondrion"/>
    <property type="evidence" value="ECO:0007669"/>
    <property type="project" value="UniProtKB-SubCell"/>
</dbReference>
<evidence type="ECO:0000256" key="16">
    <source>
        <dbReference type="ARBA" id="ARBA00072812"/>
    </source>
</evidence>
<dbReference type="GO" id="GO:0071949">
    <property type="term" value="F:FAD binding"/>
    <property type="evidence" value="ECO:0007669"/>
    <property type="project" value="InterPro"/>
</dbReference>
<feature type="domain" description="FAD-binding PCMH-type" evidence="17">
    <location>
        <begin position="641"/>
        <end position="821"/>
    </location>
</feature>
<evidence type="ECO:0000256" key="1">
    <source>
        <dbReference type="ARBA" id="ARBA00001974"/>
    </source>
</evidence>
<keyword evidence="5" id="KW-0285">Flavoprotein</keyword>
<comment type="caution">
    <text evidence="18">The sequence shown here is derived from an EMBL/GenBank/DDBJ whole genome shotgun (WGS) entry which is preliminary data.</text>
</comment>
<keyword evidence="8" id="KW-0007">Acetylation</keyword>
<dbReference type="GO" id="GO:0008720">
    <property type="term" value="F:D-lactate dehydrogenase (NAD+) activity"/>
    <property type="evidence" value="ECO:0007669"/>
    <property type="project" value="TreeGrafter"/>
</dbReference>
<dbReference type="InterPro" id="IPR036318">
    <property type="entry name" value="FAD-bd_PCMH-like_sf"/>
</dbReference>
<reference evidence="18 19" key="1">
    <citation type="journal article" date="2018" name="Nat. Ecol. Evol.">
        <title>Genomic signatures of mitonuclear coevolution across populations of Tigriopus californicus.</title>
        <authorList>
            <person name="Barreto F.S."/>
            <person name="Watson E.T."/>
            <person name="Lima T.G."/>
            <person name="Willett C.S."/>
            <person name="Edmands S."/>
            <person name="Li W."/>
            <person name="Burton R.S."/>
        </authorList>
    </citation>
    <scope>NUCLEOTIDE SEQUENCE [LARGE SCALE GENOMIC DNA]</scope>
    <source>
        <strain evidence="18 19">San Diego</strain>
    </source>
</reference>
<keyword evidence="10" id="KW-0496">Mitochondrion</keyword>
<dbReference type="Proteomes" id="UP000318571">
    <property type="component" value="Chromosome 10"/>
</dbReference>
<evidence type="ECO:0000256" key="12">
    <source>
        <dbReference type="ARBA" id="ARBA00038897"/>
    </source>
</evidence>
<evidence type="ECO:0000256" key="15">
    <source>
        <dbReference type="ARBA" id="ARBA00063083"/>
    </source>
</evidence>
<dbReference type="InterPro" id="IPR016169">
    <property type="entry name" value="FAD-bd_PCMH_sub2"/>
</dbReference>
<dbReference type="GO" id="GO:0005777">
    <property type="term" value="C:peroxisome"/>
    <property type="evidence" value="ECO:0007669"/>
    <property type="project" value="UniProtKB-SubCell"/>
</dbReference>
<comment type="function">
    <text evidence="14">Involved in D-lactate, but not L-lactate catabolic process.</text>
</comment>
<evidence type="ECO:0000256" key="14">
    <source>
        <dbReference type="ARBA" id="ARBA00053432"/>
    </source>
</evidence>
<dbReference type="FunFam" id="3.30.465.10:FF:000030">
    <property type="entry name" value="probable D-lactate dehydrogenase, mitochondrial"/>
    <property type="match status" value="2"/>
</dbReference>
<dbReference type="STRING" id="6832.A0A553NEY0"/>
<keyword evidence="9" id="KW-0560">Oxidoreductase</keyword>
<evidence type="ECO:0000256" key="13">
    <source>
        <dbReference type="ARBA" id="ARBA00051477"/>
    </source>
</evidence>
<keyword evidence="6" id="KW-0274">FAD</keyword>
<evidence type="ECO:0000256" key="5">
    <source>
        <dbReference type="ARBA" id="ARBA00022630"/>
    </source>
</evidence>
<dbReference type="InterPro" id="IPR006094">
    <property type="entry name" value="Oxid_FAD_bind_N"/>
</dbReference>
<evidence type="ECO:0000259" key="17">
    <source>
        <dbReference type="PROSITE" id="PS51387"/>
    </source>
</evidence>
<organism evidence="18 19">
    <name type="scientific">Tigriopus californicus</name>
    <name type="common">Marine copepod</name>
    <dbReference type="NCBI Taxonomy" id="6832"/>
    <lineage>
        <taxon>Eukaryota</taxon>
        <taxon>Metazoa</taxon>
        <taxon>Ecdysozoa</taxon>
        <taxon>Arthropoda</taxon>
        <taxon>Crustacea</taxon>
        <taxon>Multicrustacea</taxon>
        <taxon>Hexanauplia</taxon>
        <taxon>Copepoda</taxon>
        <taxon>Harpacticoida</taxon>
        <taxon>Harpacticidae</taxon>
        <taxon>Tigriopus</taxon>
    </lineage>
</organism>
<comment type="cofactor">
    <cofactor evidence="1">
        <name>FAD</name>
        <dbReference type="ChEBI" id="CHEBI:57692"/>
    </cofactor>
</comment>
<accession>A0A553NEY0</accession>
<dbReference type="GO" id="GO:0004458">
    <property type="term" value="F:D-lactate dehydrogenase (cytochrome) activity"/>
    <property type="evidence" value="ECO:0007669"/>
    <property type="project" value="UniProtKB-EC"/>
</dbReference>
<proteinExistence type="inferred from homology"/>
<dbReference type="SUPFAM" id="SSF55103">
    <property type="entry name" value="FAD-linked oxidases, C-terminal domain"/>
    <property type="match status" value="2"/>
</dbReference>
<dbReference type="Gene3D" id="1.10.45.10">
    <property type="entry name" value="Vanillyl-alcohol Oxidase, Chain A, domain 4"/>
    <property type="match status" value="2"/>
</dbReference>
<dbReference type="Pfam" id="PF01565">
    <property type="entry name" value="FAD_binding_4"/>
    <property type="match status" value="2"/>
</dbReference>
<dbReference type="InterPro" id="IPR016164">
    <property type="entry name" value="FAD-linked_Oxase-like_C"/>
</dbReference>
<dbReference type="AlphaFoldDB" id="A0A553NEY0"/>
<dbReference type="Pfam" id="PF02913">
    <property type="entry name" value="FAD-oxidase_C"/>
    <property type="match status" value="2"/>
</dbReference>
<dbReference type="PANTHER" id="PTHR11748">
    <property type="entry name" value="D-LACTATE DEHYDROGENASE"/>
    <property type="match status" value="1"/>
</dbReference>
<evidence type="ECO:0000256" key="6">
    <source>
        <dbReference type="ARBA" id="ARBA00022827"/>
    </source>
</evidence>
<keyword evidence="7" id="KW-0809">Transit peptide</keyword>
<comment type="subcellular location">
    <subcellularLocation>
        <location evidence="2">Mitochondrion</location>
    </subcellularLocation>
    <subcellularLocation>
        <location evidence="3">Peroxisome</location>
    </subcellularLocation>
</comment>
<dbReference type="FunFam" id="3.30.43.10:FF:000010">
    <property type="entry name" value="probable D-lactate dehydrogenase, mitochondrial"/>
    <property type="match status" value="1"/>
</dbReference>